<dbReference type="OrthoDB" id="6362633at2759"/>
<reference evidence="2" key="2">
    <citation type="journal article" date="2023" name="IMA Fungus">
        <title>Comparative genomic study of the Penicillium genus elucidates a diverse pangenome and 15 lateral gene transfer events.</title>
        <authorList>
            <person name="Petersen C."/>
            <person name="Sorensen T."/>
            <person name="Nielsen M.R."/>
            <person name="Sondergaard T.E."/>
            <person name="Sorensen J.L."/>
            <person name="Fitzpatrick D.A."/>
            <person name="Frisvad J.C."/>
            <person name="Nielsen K.L."/>
        </authorList>
    </citation>
    <scope>NUCLEOTIDE SEQUENCE</scope>
    <source>
        <strain evidence="2">IBT 29677</strain>
    </source>
</reference>
<comment type="caution">
    <text evidence="2">The sequence shown here is derived from an EMBL/GenBank/DDBJ whole genome shotgun (WGS) entry which is preliminary data.</text>
</comment>
<organism evidence="2 3">
    <name type="scientific">Penicillium cosmopolitanum</name>
    <dbReference type="NCBI Taxonomy" id="1131564"/>
    <lineage>
        <taxon>Eukaryota</taxon>
        <taxon>Fungi</taxon>
        <taxon>Dikarya</taxon>
        <taxon>Ascomycota</taxon>
        <taxon>Pezizomycotina</taxon>
        <taxon>Eurotiomycetes</taxon>
        <taxon>Eurotiomycetidae</taxon>
        <taxon>Eurotiales</taxon>
        <taxon>Aspergillaceae</taxon>
        <taxon>Penicillium</taxon>
    </lineage>
</organism>
<dbReference type="GO" id="GO:0016301">
    <property type="term" value="F:kinase activity"/>
    <property type="evidence" value="ECO:0007669"/>
    <property type="project" value="InterPro"/>
</dbReference>
<sequence length="240" mass="26660">MNSQVDHLVKKTWAKFTTLPQDTRLMIAVSGIPGSGKTALATMMTNRINEIYASENPSSNHIQPIATSLPMDGYHLTRAQLSAMPDPTHAFARRGAAFTFDGEKFLTLVQDLRKPLTADSKSIYAPSFDHAVKDPLDDDIEIPASCRVVFFEGNYLSLDKVPWSTAAGLMDELWFVDVDFEVARGRLVRRHVKAGIAKDKAEAEKRVAENDLINGAEILENRLPVQEIVSSIYDPGWEKS</sequence>
<dbReference type="Proteomes" id="UP001147747">
    <property type="component" value="Unassembled WGS sequence"/>
</dbReference>
<evidence type="ECO:0000313" key="3">
    <source>
        <dbReference type="Proteomes" id="UP001147747"/>
    </source>
</evidence>
<evidence type="ECO:0000259" key="1">
    <source>
        <dbReference type="Pfam" id="PF00485"/>
    </source>
</evidence>
<evidence type="ECO:0000313" key="2">
    <source>
        <dbReference type="EMBL" id="KAJ5403253.1"/>
    </source>
</evidence>
<accession>A0A9W9W4N9</accession>
<dbReference type="EMBL" id="JAPZBU010000005">
    <property type="protein sequence ID" value="KAJ5403253.1"/>
    <property type="molecule type" value="Genomic_DNA"/>
</dbReference>
<gene>
    <name evidence="2" type="ORF">N7509_003124</name>
</gene>
<dbReference type="InterPro" id="IPR006083">
    <property type="entry name" value="PRK/URK"/>
</dbReference>
<dbReference type="SUPFAM" id="SSF52540">
    <property type="entry name" value="P-loop containing nucleoside triphosphate hydrolases"/>
    <property type="match status" value="1"/>
</dbReference>
<dbReference type="Pfam" id="PF00485">
    <property type="entry name" value="PRK"/>
    <property type="match status" value="1"/>
</dbReference>
<dbReference type="Gene3D" id="3.40.50.300">
    <property type="entry name" value="P-loop containing nucleotide triphosphate hydrolases"/>
    <property type="match status" value="1"/>
</dbReference>
<name>A0A9W9W4N9_9EURO</name>
<proteinExistence type="predicted"/>
<dbReference type="PANTHER" id="PTHR10285">
    <property type="entry name" value="URIDINE KINASE"/>
    <property type="match status" value="1"/>
</dbReference>
<dbReference type="GeneID" id="81366741"/>
<dbReference type="RefSeq" id="XP_056490495.1">
    <property type="nucleotide sequence ID" value="XM_056627761.1"/>
</dbReference>
<dbReference type="GO" id="GO:0005524">
    <property type="term" value="F:ATP binding"/>
    <property type="evidence" value="ECO:0007669"/>
    <property type="project" value="InterPro"/>
</dbReference>
<dbReference type="InterPro" id="IPR027417">
    <property type="entry name" value="P-loop_NTPase"/>
</dbReference>
<feature type="domain" description="Phosphoribulokinase/uridine kinase" evidence="1">
    <location>
        <begin position="26"/>
        <end position="190"/>
    </location>
</feature>
<dbReference type="AlphaFoldDB" id="A0A9W9W4N9"/>
<protein>
    <submittedName>
        <fullName evidence="2">Phosphoribulokinase/uridine kinase</fullName>
    </submittedName>
</protein>
<keyword evidence="3" id="KW-1185">Reference proteome</keyword>
<reference evidence="2" key="1">
    <citation type="submission" date="2022-12" db="EMBL/GenBank/DDBJ databases">
        <authorList>
            <person name="Petersen C."/>
        </authorList>
    </citation>
    <scope>NUCLEOTIDE SEQUENCE</scope>
    <source>
        <strain evidence="2">IBT 29677</strain>
    </source>
</reference>